<sequence length="95" mass="10260">MNKLSDELTRVLAEAGEGLKALQEDVITTGFDPDDPVSVEAAIQHVEDTIDAKVARFYGNALVREAANQIKAECRANILQQVEAAGTNRGARTLH</sequence>
<dbReference type="EMBL" id="FCOK02000109">
    <property type="protein sequence ID" value="SAL71014.1"/>
    <property type="molecule type" value="Genomic_DNA"/>
</dbReference>
<proteinExistence type="predicted"/>
<accession>A0A158JQ20</accession>
<evidence type="ECO:0000313" key="2">
    <source>
        <dbReference type="Proteomes" id="UP000054683"/>
    </source>
</evidence>
<organism evidence="1 2">
    <name type="scientific">Caballeronia udeis</name>
    <dbReference type="NCBI Taxonomy" id="1232866"/>
    <lineage>
        <taxon>Bacteria</taxon>
        <taxon>Pseudomonadati</taxon>
        <taxon>Pseudomonadota</taxon>
        <taxon>Betaproteobacteria</taxon>
        <taxon>Burkholderiales</taxon>
        <taxon>Burkholderiaceae</taxon>
        <taxon>Caballeronia</taxon>
    </lineage>
</organism>
<reference evidence="1 2" key="1">
    <citation type="submission" date="2016-01" db="EMBL/GenBank/DDBJ databases">
        <authorList>
            <person name="Oliw E.H."/>
        </authorList>
    </citation>
    <scope>NUCLEOTIDE SEQUENCE [LARGE SCALE GENOMIC DNA]</scope>
    <source>
        <strain evidence="1">LMG 27134</strain>
    </source>
</reference>
<evidence type="ECO:0000313" key="1">
    <source>
        <dbReference type="EMBL" id="SAL71014.1"/>
    </source>
</evidence>
<dbReference type="OrthoDB" id="9100635at2"/>
<name>A0A158JQ20_9BURK</name>
<dbReference type="AlphaFoldDB" id="A0A158JQ20"/>
<gene>
    <name evidence="1" type="ORF">AWB69_08518</name>
</gene>
<protein>
    <submittedName>
        <fullName evidence="1">Uncharacterized protein</fullName>
    </submittedName>
</protein>
<dbReference type="Proteomes" id="UP000054683">
    <property type="component" value="Unassembled WGS sequence"/>
</dbReference>
<dbReference type="RefSeq" id="WP_062092573.1">
    <property type="nucleotide sequence ID" value="NZ_FCOK02000109.1"/>
</dbReference>